<protein>
    <submittedName>
        <fullName evidence="2">Uncharacterized protein</fullName>
    </submittedName>
</protein>
<sequence length="147" mass="15736">MLTPILATLMLTTAAAPVEARLELNPDDDQLRLRLCFSSAQPHPLTYQLEVLTSGRAGTSRSRQSGKLVSGPVTKCPLNNRLGLSEDSRVEATLTWVVDGEEQTPLHQAYPATQPAGPASSPAPILPPSEGPRPPDELFVSADSDLR</sequence>
<evidence type="ECO:0000256" key="1">
    <source>
        <dbReference type="SAM" id="MobiDB-lite"/>
    </source>
</evidence>
<dbReference type="NCBIfam" id="NF041112">
    <property type="entry name" value="chap_CsgH_alph"/>
    <property type="match status" value="1"/>
</dbReference>
<evidence type="ECO:0000313" key="2">
    <source>
        <dbReference type="EMBL" id="PNG06771.1"/>
    </source>
</evidence>
<dbReference type="EMBL" id="POUW01000002">
    <property type="protein sequence ID" value="PNG06771.1"/>
    <property type="molecule type" value="Genomic_DNA"/>
</dbReference>
<dbReference type="Gene3D" id="2.60.40.2420">
    <property type="match status" value="1"/>
</dbReference>
<feature type="compositionally biased region" description="Polar residues" evidence="1">
    <location>
        <begin position="56"/>
        <end position="67"/>
    </location>
</feature>
<gene>
    <name evidence="2" type="ORF">CXL00_07555</name>
</gene>
<dbReference type="InterPro" id="IPR053722">
    <property type="entry name" value="Curli_assembly_CsgC/AgfC"/>
</dbReference>
<accession>A0A2N8SW98</accession>
<feature type="compositionally biased region" description="Low complexity" evidence="1">
    <location>
        <begin position="111"/>
        <end position="123"/>
    </location>
</feature>
<feature type="region of interest" description="Disordered" evidence="1">
    <location>
        <begin position="56"/>
        <end position="80"/>
    </location>
</feature>
<dbReference type="AlphaFoldDB" id="A0A2N8SW98"/>
<name>A0A2N8SW98_STUST</name>
<dbReference type="OrthoDB" id="6897707at2"/>
<dbReference type="InterPro" id="IPR047726">
    <property type="entry name" value="CsgH_dom"/>
</dbReference>
<organism evidence="2 3">
    <name type="scientific">Stutzerimonas stutzeri</name>
    <name type="common">Pseudomonas stutzeri</name>
    <dbReference type="NCBI Taxonomy" id="316"/>
    <lineage>
        <taxon>Bacteria</taxon>
        <taxon>Pseudomonadati</taxon>
        <taxon>Pseudomonadota</taxon>
        <taxon>Gammaproteobacteria</taxon>
        <taxon>Pseudomonadales</taxon>
        <taxon>Pseudomonadaceae</taxon>
        <taxon>Stutzerimonas</taxon>
    </lineage>
</organism>
<feature type="region of interest" description="Disordered" evidence="1">
    <location>
        <begin position="102"/>
        <end position="147"/>
    </location>
</feature>
<evidence type="ECO:0000313" key="3">
    <source>
        <dbReference type="Proteomes" id="UP000235897"/>
    </source>
</evidence>
<reference evidence="2 3" key="1">
    <citation type="submission" date="2018-01" db="EMBL/GenBank/DDBJ databases">
        <title>Denitrification phenotypes of diverse strains of Pseudomonas stutzeri.</title>
        <authorList>
            <person name="Milligan D.A."/>
            <person name="Bergaust L."/>
            <person name="Bakken L.R."/>
            <person name="Frostegard A."/>
        </authorList>
    </citation>
    <scope>NUCLEOTIDE SEQUENCE [LARGE SCALE GENOMIC DNA]</scope>
    <source>
        <strain evidence="2 3">28a3</strain>
    </source>
</reference>
<dbReference type="Proteomes" id="UP000235897">
    <property type="component" value="Unassembled WGS sequence"/>
</dbReference>
<proteinExistence type="predicted"/>
<comment type="caution">
    <text evidence="2">The sequence shown here is derived from an EMBL/GenBank/DDBJ whole genome shotgun (WGS) entry which is preliminary data.</text>
</comment>
<dbReference type="RefSeq" id="WP_102846398.1">
    <property type="nucleotide sequence ID" value="NZ_JAMOIG010000001.1"/>
</dbReference>